<feature type="non-terminal residue" evidence="1">
    <location>
        <position position="1"/>
    </location>
</feature>
<organism evidence="1">
    <name type="scientific">marine sediment metagenome</name>
    <dbReference type="NCBI Taxonomy" id="412755"/>
    <lineage>
        <taxon>unclassified sequences</taxon>
        <taxon>metagenomes</taxon>
        <taxon>ecological metagenomes</taxon>
    </lineage>
</organism>
<name>A0A0F9EMN2_9ZZZZ</name>
<dbReference type="AlphaFoldDB" id="A0A0F9EMN2"/>
<proteinExistence type="predicted"/>
<reference evidence="1" key="1">
    <citation type="journal article" date="2015" name="Nature">
        <title>Complex archaea that bridge the gap between prokaryotes and eukaryotes.</title>
        <authorList>
            <person name="Spang A."/>
            <person name="Saw J.H."/>
            <person name="Jorgensen S.L."/>
            <person name="Zaremba-Niedzwiedzka K."/>
            <person name="Martijn J."/>
            <person name="Lind A.E."/>
            <person name="van Eijk R."/>
            <person name="Schleper C."/>
            <person name="Guy L."/>
            <person name="Ettema T.J."/>
        </authorList>
    </citation>
    <scope>NUCLEOTIDE SEQUENCE</scope>
</reference>
<gene>
    <name evidence="1" type="ORF">LCGC14_2408410</name>
</gene>
<evidence type="ECO:0000313" key="1">
    <source>
        <dbReference type="EMBL" id="KKL25133.1"/>
    </source>
</evidence>
<comment type="caution">
    <text evidence="1">The sequence shown here is derived from an EMBL/GenBank/DDBJ whole genome shotgun (WGS) entry which is preliminary data.</text>
</comment>
<accession>A0A0F9EMN2</accession>
<dbReference type="EMBL" id="LAZR01036330">
    <property type="protein sequence ID" value="KKL25133.1"/>
    <property type="molecule type" value="Genomic_DNA"/>
</dbReference>
<protein>
    <submittedName>
        <fullName evidence="1">Uncharacterized protein</fullName>
    </submittedName>
</protein>
<sequence length="89" mass="10176">LVVLLWPFAAVANGHCYPAEVLEDFLRRKYQESPIHLGISNNVPATIIEIWESSDGTWSIIERDHHNQLCVLRAGENWRPVTTERGQPL</sequence>